<proteinExistence type="predicted"/>
<accession>A0AA86N6G6</accession>
<evidence type="ECO:0000313" key="3">
    <source>
        <dbReference type="Proteomes" id="UP001642409"/>
    </source>
</evidence>
<evidence type="ECO:0000313" key="1">
    <source>
        <dbReference type="EMBL" id="CAI9913653.1"/>
    </source>
</evidence>
<keyword evidence="3" id="KW-1185">Reference proteome</keyword>
<dbReference type="EMBL" id="CATOUU010000029">
    <property type="protein sequence ID" value="CAI9913653.1"/>
    <property type="molecule type" value="Genomic_DNA"/>
</dbReference>
<dbReference type="EMBL" id="CAXDID020000448">
    <property type="protein sequence ID" value="CAL6092861.1"/>
    <property type="molecule type" value="Genomic_DNA"/>
</dbReference>
<evidence type="ECO:0000313" key="2">
    <source>
        <dbReference type="EMBL" id="CAL6092861.1"/>
    </source>
</evidence>
<name>A0AA86N6G6_9EUKA</name>
<comment type="caution">
    <text evidence="1">The sequence shown here is derived from an EMBL/GenBank/DDBJ whole genome shotgun (WGS) entry which is preliminary data.</text>
</comment>
<dbReference type="Proteomes" id="UP001642409">
    <property type="component" value="Unassembled WGS sequence"/>
</dbReference>
<organism evidence="1">
    <name type="scientific">Hexamita inflata</name>
    <dbReference type="NCBI Taxonomy" id="28002"/>
    <lineage>
        <taxon>Eukaryota</taxon>
        <taxon>Metamonada</taxon>
        <taxon>Diplomonadida</taxon>
        <taxon>Hexamitidae</taxon>
        <taxon>Hexamitinae</taxon>
        <taxon>Hexamita</taxon>
    </lineage>
</organism>
<gene>
    <name evidence="1" type="ORF">HINF_LOCUS1298</name>
    <name evidence="2" type="ORF">HINF_LOCUS66483</name>
</gene>
<sequence length="117" mass="13389">MLILVNALDCYSAVNVNFDDMFTFSIIDGCHNDTQVMLITLEVHDPKFTDSHFLALSWVPHNKVIYGELNCDYVIPKNKECPMFLEGLPQSFTGTLRIMTIKMEDVEAFEVVIQKPE</sequence>
<reference evidence="1" key="1">
    <citation type="submission" date="2023-06" db="EMBL/GenBank/DDBJ databases">
        <authorList>
            <person name="Kurt Z."/>
        </authorList>
    </citation>
    <scope>NUCLEOTIDE SEQUENCE</scope>
</reference>
<reference evidence="2 3" key="2">
    <citation type="submission" date="2024-07" db="EMBL/GenBank/DDBJ databases">
        <authorList>
            <person name="Akdeniz Z."/>
        </authorList>
    </citation>
    <scope>NUCLEOTIDE SEQUENCE [LARGE SCALE GENOMIC DNA]</scope>
</reference>
<protein>
    <submittedName>
        <fullName evidence="2">Hypothetical_protein</fullName>
    </submittedName>
</protein>
<dbReference type="AlphaFoldDB" id="A0AA86N6G6"/>